<evidence type="ECO:0008006" key="6">
    <source>
        <dbReference type="Google" id="ProtNLM"/>
    </source>
</evidence>
<dbReference type="eggNOG" id="KOG0379">
    <property type="taxonomic scope" value="Eukaryota"/>
</dbReference>
<keyword evidence="2" id="KW-0677">Repeat</keyword>
<dbReference type="AlphaFoldDB" id="W4K799"/>
<evidence type="ECO:0000256" key="2">
    <source>
        <dbReference type="ARBA" id="ARBA00022737"/>
    </source>
</evidence>
<dbReference type="GO" id="GO:0005829">
    <property type="term" value="C:cytosol"/>
    <property type="evidence" value="ECO:0007669"/>
    <property type="project" value="TreeGrafter"/>
</dbReference>
<reference evidence="4 5" key="1">
    <citation type="journal article" date="2012" name="New Phytol.">
        <title>Insight into trade-off between wood decay and parasitism from the genome of a fungal forest pathogen.</title>
        <authorList>
            <person name="Olson A."/>
            <person name="Aerts A."/>
            <person name="Asiegbu F."/>
            <person name="Belbahri L."/>
            <person name="Bouzid O."/>
            <person name="Broberg A."/>
            <person name="Canback B."/>
            <person name="Coutinho P.M."/>
            <person name="Cullen D."/>
            <person name="Dalman K."/>
            <person name="Deflorio G."/>
            <person name="van Diepen L.T."/>
            <person name="Dunand C."/>
            <person name="Duplessis S."/>
            <person name="Durling M."/>
            <person name="Gonthier P."/>
            <person name="Grimwood J."/>
            <person name="Fossdal C.G."/>
            <person name="Hansson D."/>
            <person name="Henrissat B."/>
            <person name="Hietala A."/>
            <person name="Himmelstrand K."/>
            <person name="Hoffmeister D."/>
            <person name="Hogberg N."/>
            <person name="James T.Y."/>
            <person name="Karlsson M."/>
            <person name="Kohler A."/>
            <person name="Kues U."/>
            <person name="Lee Y.H."/>
            <person name="Lin Y.C."/>
            <person name="Lind M."/>
            <person name="Lindquist E."/>
            <person name="Lombard V."/>
            <person name="Lucas S."/>
            <person name="Lunden K."/>
            <person name="Morin E."/>
            <person name="Murat C."/>
            <person name="Park J."/>
            <person name="Raffaello T."/>
            <person name="Rouze P."/>
            <person name="Salamov A."/>
            <person name="Schmutz J."/>
            <person name="Solheim H."/>
            <person name="Stahlberg J."/>
            <person name="Velez H."/>
            <person name="de Vries R.P."/>
            <person name="Wiebenga A."/>
            <person name="Woodward S."/>
            <person name="Yakovlev I."/>
            <person name="Garbelotto M."/>
            <person name="Martin F."/>
            <person name="Grigoriev I.V."/>
            <person name="Stenlid J."/>
        </authorList>
    </citation>
    <scope>NUCLEOTIDE SEQUENCE [LARGE SCALE GENOMIC DNA]</scope>
    <source>
        <strain evidence="4 5">TC 32-1</strain>
    </source>
</reference>
<dbReference type="PANTHER" id="PTHR43503">
    <property type="entry name" value="MCG48959-RELATED"/>
    <property type="match status" value="1"/>
</dbReference>
<dbReference type="FunCoup" id="W4K799">
    <property type="interactions" value="109"/>
</dbReference>
<dbReference type="Gene3D" id="2.120.10.80">
    <property type="entry name" value="Kelch-type beta propeller"/>
    <property type="match status" value="1"/>
</dbReference>
<dbReference type="InterPro" id="IPR015915">
    <property type="entry name" value="Kelch-typ_b-propeller"/>
</dbReference>
<dbReference type="RefSeq" id="XP_009546264.1">
    <property type="nucleotide sequence ID" value="XM_009547969.1"/>
</dbReference>
<evidence type="ECO:0000256" key="3">
    <source>
        <dbReference type="SAM" id="MobiDB-lite"/>
    </source>
</evidence>
<feature type="region of interest" description="Disordered" evidence="3">
    <location>
        <begin position="597"/>
        <end position="671"/>
    </location>
</feature>
<gene>
    <name evidence="4" type="ORF">HETIRDRAFT_384000</name>
</gene>
<feature type="region of interest" description="Disordered" evidence="3">
    <location>
        <begin position="475"/>
        <end position="500"/>
    </location>
</feature>
<dbReference type="GeneID" id="20672181"/>
<dbReference type="GO" id="GO:0045454">
    <property type="term" value="P:cell redox homeostasis"/>
    <property type="evidence" value="ECO:0007669"/>
    <property type="project" value="TreeGrafter"/>
</dbReference>
<dbReference type="GO" id="GO:0005739">
    <property type="term" value="C:mitochondrion"/>
    <property type="evidence" value="ECO:0007669"/>
    <property type="project" value="TreeGrafter"/>
</dbReference>
<dbReference type="InParanoid" id="W4K799"/>
<organism evidence="4 5">
    <name type="scientific">Heterobasidion irregulare (strain TC 32-1)</name>
    <dbReference type="NCBI Taxonomy" id="747525"/>
    <lineage>
        <taxon>Eukaryota</taxon>
        <taxon>Fungi</taxon>
        <taxon>Dikarya</taxon>
        <taxon>Basidiomycota</taxon>
        <taxon>Agaricomycotina</taxon>
        <taxon>Agaricomycetes</taxon>
        <taxon>Russulales</taxon>
        <taxon>Bondarzewiaceae</taxon>
        <taxon>Heterobasidion</taxon>
        <taxon>Heterobasidion annosum species complex</taxon>
    </lineage>
</organism>
<dbReference type="Gene3D" id="3.30.710.10">
    <property type="entry name" value="Potassium Channel Kv1.1, Chain A"/>
    <property type="match status" value="1"/>
</dbReference>
<dbReference type="SUPFAM" id="SSF117281">
    <property type="entry name" value="Kelch motif"/>
    <property type="match status" value="1"/>
</dbReference>
<feature type="non-terminal residue" evidence="4">
    <location>
        <position position="699"/>
    </location>
</feature>
<keyword evidence="5" id="KW-1185">Reference proteome</keyword>
<dbReference type="KEGG" id="hir:HETIRDRAFT_384000"/>
<accession>W4K799</accession>
<dbReference type="Pfam" id="PF24681">
    <property type="entry name" value="Kelch_KLHDC2_KLHL20_DRC7"/>
    <property type="match status" value="1"/>
</dbReference>
<evidence type="ECO:0000313" key="4">
    <source>
        <dbReference type="EMBL" id="ETW81634.1"/>
    </source>
</evidence>
<dbReference type="STRING" id="747525.W4K799"/>
<protein>
    <recommendedName>
        <fullName evidence="6">BTB domain-containing protein</fullName>
    </recommendedName>
</protein>
<dbReference type="OrthoDB" id="10001928at2759"/>
<evidence type="ECO:0000313" key="5">
    <source>
        <dbReference type="Proteomes" id="UP000030671"/>
    </source>
</evidence>
<keyword evidence="1" id="KW-0880">Kelch repeat</keyword>
<dbReference type="Proteomes" id="UP000030671">
    <property type="component" value="Unassembled WGS sequence"/>
</dbReference>
<sequence>MHSVSDLTTFCRKTTGDVPPKLVGASTTVVGSKMYLFGGRLVTERKMVADLFVFDLEMLHWEKITSTQDEDTPGPRYFHSADTWNQYLIIFGGMGVRPDAESPEDLCVLNDVRLYDLSTRRWMPSTWSHKAPEGANTPIPKARYAHLSSVSGDRLFIIGGQDLTNVWLDDVYVYDLNLREWVQKRSYPRHCGTYRSVAVSATHRVRLPQEELRNSSGAGPSKLTFRTDTTRPPPSPTAYTSSESFTHLPYSAQATDEFPNDVFLYSNYNFTDVKRELEVFTPLPDNDFSIADKSSAMTGSSFPPGLRFPTGAILGTHLIIAGTYLAHTYQSFSVWALCLITMVWTRVDPGSTLATGSWFRSCLWAEANKFLIFGNRHGNLVDDYNRRLLSWDHVAVIDLEAFGIYQPPRLELDIRMQEMGLVALEEGVLADFEIVCDDDRRVKCSRKVLEDRWPWFKEQRQIFLQAATKALDTLPMSSHNIPKPEIPPAADQEPRPDPRLSPRTLLLSEPYPITLALVQYFYSLSLLTPLQHAPAVLSALLVLATNYNIPHLQTLVKHAMHRALSNATSVGVYEVATLCSCRSLQIRALKTVMVYNQRRPSARSRQDNNGGGSSRPSESTGSSGGGGGPSDVPSTARPRGMSDAWMQQPSGSRTVGLAQKDEMSLPQSLAPPVSAVPLWLKRGHQNRTMSIVSLGTDSE</sequence>
<proteinExistence type="predicted"/>
<name>W4K799_HETIT</name>
<feature type="region of interest" description="Disordered" evidence="3">
    <location>
        <begin position="208"/>
        <end position="243"/>
    </location>
</feature>
<dbReference type="HOGENOM" id="CLU_005349_2_1_1"/>
<dbReference type="EMBL" id="KI925458">
    <property type="protein sequence ID" value="ETW81634.1"/>
    <property type="molecule type" value="Genomic_DNA"/>
</dbReference>
<evidence type="ECO:0000256" key="1">
    <source>
        <dbReference type="ARBA" id="ARBA00022441"/>
    </source>
</evidence>
<dbReference type="PANTHER" id="PTHR43503:SF2">
    <property type="entry name" value="NEGATIVE REGULATOR OF SPORULATION MDS3-RELATED"/>
    <property type="match status" value="1"/>
</dbReference>
<dbReference type="InterPro" id="IPR011333">
    <property type="entry name" value="SKP1/BTB/POZ_sf"/>
</dbReference>